<dbReference type="SUPFAM" id="SSF55658">
    <property type="entry name" value="L9 N-domain-like"/>
    <property type="match status" value="1"/>
</dbReference>
<sequence>MDVILLERVAKLGNLGDVVHVKDGYARNYLLPSGKALRANKVNKEKFETDRAAIEAANAEKAKSAGSDAGQLDGESFVLIRQAGESGQLYGSVSPRDIAEVATASGIAVTRNQVELDTPIKIIGLHEVRVALHAEVDATITINVARSQDEAEAQARGENLAEEDDGEYDALAAAEALLNEQEDDEAEETEEADAADEEEAAENKDET</sequence>
<evidence type="ECO:0000256" key="5">
    <source>
        <dbReference type="ARBA" id="ARBA00023274"/>
    </source>
</evidence>
<dbReference type="GO" id="GO:0005840">
    <property type="term" value="C:ribosome"/>
    <property type="evidence" value="ECO:0007669"/>
    <property type="project" value="UniProtKB-KW"/>
</dbReference>
<evidence type="ECO:0000256" key="1">
    <source>
        <dbReference type="ARBA" id="ARBA00010605"/>
    </source>
</evidence>
<dbReference type="NCBIfam" id="TIGR00158">
    <property type="entry name" value="L9"/>
    <property type="match status" value="1"/>
</dbReference>
<dbReference type="InterPro" id="IPR020070">
    <property type="entry name" value="Ribosomal_bL9_N"/>
</dbReference>
<dbReference type="SUPFAM" id="SSF55653">
    <property type="entry name" value="Ribosomal protein L9 C-domain"/>
    <property type="match status" value="1"/>
</dbReference>
<dbReference type="GO" id="GO:0019843">
    <property type="term" value="F:rRNA binding"/>
    <property type="evidence" value="ECO:0007669"/>
    <property type="project" value="UniProtKB-KW"/>
</dbReference>
<evidence type="ECO:0000256" key="4">
    <source>
        <dbReference type="ARBA" id="ARBA00022980"/>
    </source>
</evidence>
<dbReference type="Gene3D" id="3.40.5.10">
    <property type="entry name" value="Ribosomal protein L9, N-terminal domain"/>
    <property type="match status" value="1"/>
</dbReference>
<keyword evidence="3" id="KW-0694">RNA-binding</keyword>
<feature type="region of interest" description="Disordered" evidence="6">
    <location>
        <begin position="175"/>
        <end position="207"/>
    </location>
</feature>
<dbReference type="Pfam" id="PF03948">
    <property type="entry name" value="Ribosomal_L9_C"/>
    <property type="match status" value="1"/>
</dbReference>
<gene>
    <name evidence="8" type="ORF">MNBD_ALPHA08-1805</name>
</gene>
<dbReference type="InterPro" id="IPR009027">
    <property type="entry name" value="Ribosomal_bL9/RNase_H1_N"/>
</dbReference>
<dbReference type="GO" id="GO:0006412">
    <property type="term" value="P:translation"/>
    <property type="evidence" value="ECO:0007669"/>
    <property type="project" value="InterPro"/>
</dbReference>
<evidence type="ECO:0000259" key="7">
    <source>
        <dbReference type="PROSITE" id="PS00651"/>
    </source>
</evidence>
<dbReference type="InterPro" id="IPR036935">
    <property type="entry name" value="Ribosomal_bL9_N_sf"/>
</dbReference>
<dbReference type="GO" id="GO:1990904">
    <property type="term" value="C:ribonucleoprotein complex"/>
    <property type="evidence" value="ECO:0007669"/>
    <property type="project" value="UniProtKB-KW"/>
</dbReference>
<dbReference type="EMBL" id="UOEC01000111">
    <property type="protein sequence ID" value="VAV93610.1"/>
    <property type="molecule type" value="Genomic_DNA"/>
</dbReference>
<dbReference type="Pfam" id="PF01281">
    <property type="entry name" value="Ribosomal_L9_N"/>
    <property type="match status" value="1"/>
</dbReference>
<proteinExistence type="inferred from homology"/>
<evidence type="ECO:0000313" key="8">
    <source>
        <dbReference type="EMBL" id="VAV93610.1"/>
    </source>
</evidence>
<comment type="similarity">
    <text evidence="1">Belongs to the bacterial ribosomal protein bL9 family.</text>
</comment>
<dbReference type="GO" id="GO:0003735">
    <property type="term" value="F:structural constituent of ribosome"/>
    <property type="evidence" value="ECO:0007669"/>
    <property type="project" value="InterPro"/>
</dbReference>
<dbReference type="InterPro" id="IPR020069">
    <property type="entry name" value="Ribosomal_bL9_C"/>
</dbReference>
<organism evidence="8">
    <name type="scientific">hydrothermal vent metagenome</name>
    <dbReference type="NCBI Taxonomy" id="652676"/>
    <lineage>
        <taxon>unclassified sequences</taxon>
        <taxon>metagenomes</taxon>
        <taxon>ecological metagenomes</taxon>
    </lineage>
</organism>
<evidence type="ECO:0000256" key="3">
    <source>
        <dbReference type="ARBA" id="ARBA00022884"/>
    </source>
</evidence>
<dbReference type="InterPro" id="IPR000244">
    <property type="entry name" value="Ribosomal_bL9"/>
</dbReference>
<dbReference type="AlphaFoldDB" id="A0A3B0RKE4"/>
<keyword evidence="2" id="KW-0699">rRNA-binding</keyword>
<dbReference type="PROSITE" id="PS00651">
    <property type="entry name" value="RIBOSOMAL_L9"/>
    <property type="match status" value="1"/>
</dbReference>
<dbReference type="InterPro" id="IPR020594">
    <property type="entry name" value="Ribosomal_bL9_bac/chp"/>
</dbReference>
<accession>A0A3B0RKE4</accession>
<dbReference type="HAMAP" id="MF_00503">
    <property type="entry name" value="Ribosomal_bL9"/>
    <property type="match status" value="1"/>
</dbReference>
<keyword evidence="4 8" id="KW-0689">Ribosomal protein</keyword>
<dbReference type="PANTHER" id="PTHR21368">
    <property type="entry name" value="50S RIBOSOMAL PROTEIN L9"/>
    <property type="match status" value="1"/>
</dbReference>
<dbReference type="InterPro" id="IPR036791">
    <property type="entry name" value="Ribosomal_bL9_C_sf"/>
</dbReference>
<evidence type="ECO:0000256" key="6">
    <source>
        <dbReference type="SAM" id="MobiDB-lite"/>
    </source>
</evidence>
<feature type="domain" description="Ribosomal protein L9" evidence="7">
    <location>
        <begin position="13"/>
        <end position="40"/>
    </location>
</feature>
<keyword evidence="5" id="KW-0687">Ribonucleoprotein</keyword>
<name>A0A3B0RKE4_9ZZZZ</name>
<dbReference type="Gene3D" id="3.10.430.100">
    <property type="entry name" value="Ribosomal protein L9, C-terminal domain"/>
    <property type="match status" value="1"/>
</dbReference>
<reference evidence="8" key="1">
    <citation type="submission" date="2018-06" db="EMBL/GenBank/DDBJ databases">
        <authorList>
            <person name="Zhirakovskaya E."/>
        </authorList>
    </citation>
    <scope>NUCLEOTIDE SEQUENCE</scope>
</reference>
<feature type="compositionally biased region" description="Acidic residues" evidence="6">
    <location>
        <begin position="180"/>
        <end position="200"/>
    </location>
</feature>
<protein>
    <submittedName>
        <fullName evidence="8">LSU ribosomal protein L9p</fullName>
    </submittedName>
</protein>
<evidence type="ECO:0000256" key="2">
    <source>
        <dbReference type="ARBA" id="ARBA00022730"/>
    </source>
</evidence>